<keyword evidence="1" id="KW-0732">Signal</keyword>
<feature type="signal peptide" evidence="1">
    <location>
        <begin position="1"/>
        <end position="26"/>
    </location>
</feature>
<evidence type="ECO:0000256" key="1">
    <source>
        <dbReference type="SAM" id="SignalP"/>
    </source>
</evidence>
<gene>
    <name evidence="2" type="ORF">AWB82_02664</name>
</gene>
<dbReference type="RefSeq" id="WP_143756713.1">
    <property type="nucleotide sequence ID" value="NZ_FCOJ02000015.1"/>
</dbReference>
<dbReference type="OrthoDB" id="6993905at2"/>
<evidence type="ECO:0000313" key="2">
    <source>
        <dbReference type="EMBL" id="SAK59357.1"/>
    </source>
</evidence>
<dbReference type="Proteomes" id="UP000054596">
    <property type="component" value="Unassembled WGS sequence"/>
</dbReference>
<evidence type="ECO:0000313" key="3">
    <source>
        <dbReference type="Proteomes" id="UP000054596"/>
    </source>
</evidence>
<dbReference type="STRING" id="1777143.AWB82_02664"/>
<sequence>MTYFRRVAWIFAFAFLARSFVDPVLAQNRPLIVGNAVGEMSSVNGPALVQVDMGGCRFSMALGEWEHVKYNDPDFIFYRSKHPLADGALPYLKQAEMSSGYDWWFEEPKDANFPWIGLMCESASDFSWSVSTPPEISPELQEIMDSNSLKCPANFDGEKWVPRRKMNDEVPLDNFEVVQKGGFIIDVKEKNARLGSRFCFVSGTNVLIGVSGGWADRGGNRDVRNDSILDFLRKLKFESDDALVKRLEKPH</sequence>
<comment type="caution">
    <text evidence="2">The sequence shown here is derived from an EMBL/GenBank/DDBJ whole genome shotgun (WGS) entry which is preliminary data.</text>
</comment>
<protein>
    <submittedName>
        <fullName evidence="2">Uncharacterized protein</fullName>
    </submittedName>
</protein>
<feature type="chain" id="PRO_5007620787" evidence="1">
    <location>
        <begin position="27"/>
        <end position="251"/>
    </location>
</feature>
<accession>A0A158AQP0</accession>
<keyword evidence="3" id="KW-1185">Reference proteome</keyword>
<organism evidence="2 3">
    <name type="scientific">Caballeronia glebae</name>
    <dbReference type="NCBI Taxonomy" id="1777143"/>
    <lineage>
        <taxon>Bacteria</taxon>
        <taxon>Pseudomonadati</taxon>
        <taxon>Pseudomonadota</taxon>
        <taxon>Betaproteobacteria</taxon>
        <taxon>Burkholderiales</taxon>
        <taxon>Burkholderiaceae</taxon>
        <taxon>Caballeronia</taxon>
    </lineage>
</organism>
<dbReference type="AlphaFoldDB" id="A0A158AQP0"/>
<name>A0A158AQP0_9BURK</name>
<proteinExistence type="predicted"/>
<dbReference type="EMBL" id="FCOJ02000015">
    <property type="protein sequence ID" value="SAK59357.1"/>
    <property type="molecule type" value="Genomic_DNA"/>
</dbReference>
<reference evidence="2" key="1">
    <citation type="submission" date="2016-01" db="EMBL/GenBank/DDBJ databases">
        <authorList>
            <person name="Peeters C."/>
        </authorList>
    </citation>
    <scope>NUCLEOTIDE SEQUENCE [LARGE SCALE GENOMIC DNA]</scope>
    <source>
        <strain evidence="2">LMG 29325</strain>
    </source>
</reference>